<reference evidence="3" key="1">
    <citation type="journal article" date="2020" name="bioRxiv">
        <title>Hybrid origin of Populus tomentosa Carr. identified through genome sequencing and phylogenomic analysis.</title>
        <authorList>
            <person name="An X."/>
            <person name="Gao K."/>
            <person name="Chen Z."/>
            <person name="Li J."/>
            <person name="Yang X."/>
            <person name="Yang X."/>
            <person name="Zhou J."/>
            <person name="Guo T."/>
            <person name="Zhao T."/>
            <person name="Huang S."/>
            <person name="Miao D."/>
            <person name="Khan W.U."/>
            <person name="Rao P."/>
            <person name="Ye M."/>
            <person name="Lei B."/>
            <person name="Liao W."/>
            <person name="Wang J."/>
            <person name="Ji L."/>
            <person name="Li Y."/>
            <person name="Guo B."/>
            <person name="Mustafa N.S."/>
            <person name="Li S."/>
            <person name="Yun Q."/>
            <person name="Keller S.R."/>
            <person name="Mao J."/>
            <person name="Zhang R."/>
            <person name="Strauss S.H."/>
        </authorList>
    </citation>
    <scope>NUCLEOTIDE SEQUENCE</scope>
    <source>
        <strain evidence="3">GM15</strain>
        <tissue evidence="3">Leaf</tissue>
    </source>
</reference>
<evidence type="ECO:0000259" key="2">
    <source>
        <dbReference type="Pfam" id="PF11817"/>
    </source>
</evidence>
<feature type="domain" description="Trafficking protein particle complex subunit 11" evidence="2">
    <location>
        <begin position="11"/>
        <end position="167"/>
    </location>
</feature>
<dbReference type="InterPro" id="IPR021773">
    <property type="entry name" value="TPC11"/>
</dbReference>
<evidence type="ECO:0000313" key="4">
    <source>
        <dbReference type="Proteomes" id="UP000886885"/>
    </source>
</evidence>
<feature type="compositionally biased region" description="Gly residues" evidence="1">
    <location>
        <begin position="972"/>
        <end position="981"/>
    </location>
</feature>
<feature type="compositionally biased region" description="Basic and acidic residues" evidence="1">
    <location>
        <begin position="442"/>
        <end position="452"/>
    </location>
</feature>
<feature type="compositionally biased region" description="Acidic residues" evidence="1">
    <location>
        <begin position="335"/>
        <end position="346"/>
    </location>
</feature>
<organism evidence="3 4">
    <name type="scientific">Populus tomentosa</name>
    <name type="common">Chinese white poplar</name>
    <dbReference type="NCBI Taxonomy" id="118781"/>
    <lineage>
        <taxon>Eukaryota</taxon>
        <taxon>Viridiplantae</taxon>
        <taxon>Streptophyta</taxon>
        <taxon>Embryophyta</taxon>
        <taxon>Tracheophyta</taxon>
        <taxon>Spermatophyta</taxon>
        <taxon>Magnoliopsida</taxon>
        <taxon>eudicotyledons</taxon>
        <taxon>Gunneridae</taxon>
        <taxon>Pentapetalae</taxon>
        <taxon>rosids</taxon>
        <taxon>fabids</taxon>
        <taxon>Malpighiales</taxon>
        <taxon>Salicaceae</taxon>
        <taxon>Saliceae</taxon>
        <taxon>Populus</taxon>
    </lineage>
</organism>
<evidence type="ECO:0000313" key="3">
    <source>
        <dbReference type="EMBL" id="KAG6794171.1"/>
    </source>
</evidence>
<sequence length="981" mass="108731">MKRSSLEPSFTISETADETDSNAASVVPSIYVGQFAQLLVFKMFALHYLLLLTRCVVHPICREYTRYAFTEGKRFQDSFEIIAFLKKAYESLSNLKARRMACFCGSHMAREYFVVGDLRNAKQLLDGVALLHRQEGRVTLLWEFLGYLRECSRKCGTVKEFVECSLESAALPVPSDSGIQYLQREIIHKEVFELGSGETRLASVEGNTDLKVNEENPLRLEIDLAVLASISVSSSYFCVSSLAAIQVHTSGFFNRFRRRRNLSPQAVELHEEDEMLLMAFVELHKTTRNDAWFLDSGCYNHMCGYRVWGDTDNGDLGVREGNDEERRELGNDSVENFEEEAEEIVSVEERRDHEREENATGRSAQSGSHYAHPTAAASPAGRVGENPSHPTVRVLPDSGMDDRGDLTASSGHGGSASGNPTARRHANDSTGDRGAYYNPTARRMDGSADADLTARRHAGDRAVRHAGGCADIDDPTARIRPGVCLERSPNRAAEESPSVGSVGLIDSPVSFNPTADFWASENREGDLQTCGRRERVPPNWMQDYVTGEEFSDPKSNMAFIMSSDPFYFEDADQVADLMTKPLKLDAFLKLRTLLGVQEIIDDPALAFSGQQASQVNASHFLLLWPPGIMPYSTDSHHVELLGVTEPEGEDETLVGPDKIKKIQQSFGYFPDSNESTSQRIHVHKSLQIEGKTAVVLSHQFMLPFRHDPLLLSRIKPVPGSDQLASLPLNETSIIVISAKNCSEEPLLLQSKSIEVDDGVERPCTLEHGGMDILHPAHLVPGEEFKKVFTVIPKVESSCLHLESVSLRWRRNSEMEDLSTSAATQEWVLTKHQLPDVKAETTRFLFFQKSEHTLSYKPVPFASGPHQLPQSTVISARYPAAFQPSNAAFTVFVFSSKPQNRVPPLKDAVANKCIIALSIEHLSLGSSSFSNNALSSIPAWHCTALQPPPVEEEAYEEVEEEAQKDETEIQVSGGLGQDGAFC</sequence>
<feature type="region of interest" description="Disordered" evidence="1">
    <location>
        <begin position="961"/>
        <end position="981"/>
    </location>
</feature>
<dbReference type="OrthoDB" id="6278596at2759"/>
<feature type="compositionally biased region" description="Basic and acidic residues" evidence="1">
    <location>
        <begin position="317"/>
        <end position="330"/>
    </location>
</feature>
<dbReference type="PANTHER" id="PTHR14374:SF0">
    <property type="entry name" value="TRAFFICKING PROTEIN PARTICLE COMPLEX SUBUNIT 11"/>
    <property type="match status" value="1"/>
</dbReference>
<feature type="compositionally biased region" description="Basic and acidic residues" evidence="1">
    <location>
        <begin position="347"/>
        <end position="359"/>
    </location>
</feature>
<dbReference type="Pfam" id="PF11817">
    <property type="entry name" value="Foie-gras_1"/>
    <property type="match status" value="1"/>
</dbReference>
<keyword evidence="4" id="KW-1185">Reference proteome</keyword>
<name>A0A8X8DLL1_POPTO</name>
<dbReference type="Proteomes" id="UP000886885">
    <property type="component" value="Chromosome 1A"/>
</dbReference>
<gene>
    <name evidence="3" type="ORF">POTOM_003407</name>
</gene>
<protein>
    <recommendedName>
        <fullName evidence="2">Trafficking protein particle complex subunit 11 domain-containing protein</fullName>
    </recommendedName>
</protein>
<comment type="caution">
    <text evidence="3">The sequence shown here is derived from an EMBL/GenBank/DDBJ whole genome shotgun (WGS) entry which is preliminary data.</text>
</comment>
<dbReference type="PANTHER" id="PTHR14374">
    <property type="entry name" value="FOIE GRAS"/>
    <property type="match status" value="1"/>
</dbReference>
<feature type="region of interest" description="Disordered" evidence="1">
    <location>
        <begin position="316"/>
        <end position="452"/>
    </location>
</feature>
<dbReference type="EMBL" id="JAAWWB010000001">
    <property type="protein sequence ID" value="KAG6794171.1"/>
    <property type="molecule type" value="Genomic_DNA"/>
</dbReference>
<accession>A0A8X8DLL1</accession>
<proteinExistence type="predicted"/>
<evidence type="ECO:0000256" key="1">
    <source>
        <dbReference type="SAM" id="MobiDB-lite"/>
    </source>
</evidence>
<dbReference type="AlphaFoldDB" id="A0A8X8DLL1"/>